<evidence type="ECO:0000256" key="3">
    <source>
        <dbReference type="ARBA" id="ARBA00022676"/>
    </source>
</evidence>
<dbReference type="PATRIC" id="fig|713887.8.peg.1032"/>
<evidence type="ECO:0000313" key="11">
    <source>
        <dbReference type="Proteomes" id="UP000001405"/>
    </source>
</evidence>
<reference evidence="10 11" key="1">
    <citation type="journal article" date="2010" name="Nature">
        <title>Metabolic streamlining in an open-ocean nitrogen-fixing cyanobacterium.</title>
        <authorList>
            <person name="Tripp H.J."/>
            <person name="Bench S.R."/>
            <person name="Turk K.A."/>
            <person name="Foster R.A."/>
            <person name="Desany B.A."/>
            <person name="Niazi F."/>
            <person name="Affourtit J.P."/>
            <person name="Zehr J.P."/>
        </authorList>
    </citation>
    <scope>NUCLEOTIDE SEQUENCE [LARGE SCALE GENOMIC DNA]</scope>
    <source>
        <strain evidence="11">ALOHA</strain>
    </source>
</reference>
<evidence type="ECO:0000256" key="8">
    <source>
        <dbReference type="SAM" id="Phobius"/>
    </source>
</evidence>
<feature type="transmembrane region" description="Helical" evidence="8">
    <location>
        <begin position="326"/>
        <end position="345"/>
    </location>
</feature>
<feature type="transmembrane region" description="Helical" evidence="8">
    <location>
        <begin position="91"/>
        <end position="111"/>
    </location>
</feature>
<keyword evidence="11" id="KW-1185">Reference proteome</keyword>
<accession>D3EQM4</accession>
<keyword evidence="3" id="KW-0328">Glycosyltransferase</keyword>
<dbReference type="OrthoDB" id="974040at2"/>
<feature type="transmembrane region" description="Helical" evidence="8">
    <location>
        <begin position="302"/>
        <end position="320"/>
    </location>
</feature>
<dbReference type="AlphaFoldDB" id="D3EQM4"/>
<name>D3EQM4_ATETH</name>
<evidence type="ECO:0000256" key="6">
    <source>
        <dbReference type="ARBA" id="ARBA00022989"/>
    </source>
</evidence>
<dbReference type="EMBL" id="CP001842">
    <property type="protein sequence ID" value="ADB95774.1"/>
    <property type="molecule type" value="Genomic_DNA"/>
</dbReference>
<organism evidence="11">
    <name type="scientific">Atelocyanobacterium thalassa (isolate ALOHA)</name>
    <dbReference type="NCBI Taxonomy" id="1453429"/>
    <lineage>
        <taxon>Bacteria</taxon>
        <taxon>Bacillati</taxon>
        <taxon>Cyanobacteriota</taxon>
        <taxon>Cyanophyceae</taxon>
        <taxon>Oscillatoriophycideae</taxon>
        <taxon>Chroococcales</taxon>
        <taxon>Aphanothecaceae</taxon>
        <taxon>Candidatus Atelocyanobacterium</taxon>
        <taxon>Candidatus Atelocyanobacterium thalassae</taxon>
    </lineage>
</organism>
<dbReference type="KEGG" id="cyu:UCYN_11010"/>
<keyword evidence="2" id="KW-1003">Cell membrane</keyword>
<keyword evidence="4 10" id="KW-0808">Transferase</keyword>
<protein>
    <submittedName>
        <fullName evidence="10">PMT family glycosyltransferase, 4-amino-4-deoxy-L-arabinose transferase</fullName>
    </submittedName>
</protein>
<dbReference type="GO" id="GO:0016763">
    <property type="term" value="F:pentosyltransferase activity"/>
    <property type="evidence" value="ECO:0007669"/>
    <property type="project" value="TreeGrafter"/>
</dbReference>
<feature type="transmembrane region" description="Helical" evidence="8">
    <location>
        <begin position="142"/>
        <end position="159"/>
    </location>
</feature>
<feature type="transmembrane region" description="Helical" evidence="8">
    <location>
        <begin position="278"/>
        <end position="297"/>
    </location>
</feature>
<feature type="transmembrane region" description="Helical" evidence="8">
    <location>
        <begin position="357"/>
        <end position="374"/>
    </location>
</feature>
<dbReference type="GO" id="GO:0009103">
    <property type="term" value="P:lipopolysaccharide biosynthetic process"/>
    <property type="evidence" value="ECO:0007669"/>
    <property type="project" value="UniProtKB-ARBA"/>
</dbReference>
<evidence type="ECO:0000256" key="5">
    <source>
        <dbReference type="ARBA" id="ARBA00022692"/>
    </source>
</evidence>
<gene>
    <name evidence="10" type="ordered locus">UCYN_11010</name>
</gene>
<evidence type="ECO:0000256" key="2">
    <source>
        <dbReference type="ARBA" id="ARBA00022475"/>
    </source>
</evidence>
<dbReference type="InterPro" id="IPR038731">
    <property type="entry name" value="RgtA/B/C-like"/>
</dbReference>
<keyword evidence="7 8" id="KW-0472">Membrane</keyword>
<sequence length="518" mass="60281">MLKIQQHSKVYLFIILVFAFLLRIIYLNDIPNGFFTDEASNAYDAYSILHTLRDQYGELLPWYFKSANDYREGLYMYIMFPFIKFFGLNPLGARIISSVIGTLTVLITYYLSKEIFNQKIGLFSSFLLAISPWHIHFSRVTFRAILVPCLFCLGLLFFIKSFKYPKYLIISSFVFAISIYTYNSARLFIPLFLIGVVAIYWKHLWINKDFTIISLIIFLIIFSPQFIYQLSPEGMARANTVGIKTNLSIVFHNYLSYFSPDFLFFEGDPSPRHTINKMAGLFTFQLPLLIIGILSLVRETNIYKSLIFLWLLLYPIPAAFISADSAVRTLVVTPLFSIISSYTVFKAINLFNKKYRYIVTCLIISIIVSNVTIFCKRYFIEYPNWHTDVWLSTLGETISYADQTSYECIIYSNNAYGNYAYILIPFFTKMFPEEYHKFNVDVSTNQLDMGRWNIQKLEASKDLNTSCLYLLSGDPNANNPKGQDGQILKAKGYEEKFIYSIKDIKNREFFRLVEIKKS</sequence>
<dbReference type="STRING" id="1453429.UCYN_11010"/>
<feature type="transmembrane region" description="Helical" evidence="8">
    <location>
        <begin position="188"/>
        <end position="205"/>
    </location>
</feature>
<dbReference type="RefSeq" id="WP_012954461.1">
    <property type="nucleotide sequence ID" value="NC_013771.1"/>
</dbReference>
<dbReference type="GO" id="GO:0005886">
    <property type="term" value="C:plasma membrane"/>
    <property type="evidence" value="ECO:0007669"/>
    <property type="project" value="UniProtKB-SubCell"/>
</dbReference>
<feature type="transmembrane region" description="Helical" evidence="8">
    <location>
        <begin position="212"/>
        <end position="230"/>
    </location>
</feature>
<feature type="domain" description="Glycosyltransferase RgtA/B/C/D-like" evidence="9">
    <location>
        <begin position="76"/>
        <end position="228"/>
    </location>
</feature>
<evidence type="ECO:0000259" key="9">
    <source>
        <dbReference type="Pfam" id="PF13231"/>
    </source>
</evidence>
<dbReference type="Proteomes" id="UP000001405">
    <property type="component" value="Chromosome"/>
</dbReference>
<dbReference type="HOGENOM" id="CLU_026367_0_0_3"/>
<dbReference type="InterPro" id="IPR050297">
    <property type="entry name" value="LipidA_mod_glycosyltrf_83"/>
</dbReference>
<evidence type="ECO:0000256" key="4">
    <source>
        <dbReference type="ARBA" id="ARBA00022679"/>
    </source>
</evidence>
<keyword evidence="5 8" id="KW-0812">Transmembrane</keyword>
<dbReference type="PANTHER" id="PTHR33908:SF11">
    <property type="entry name" value="MEMBRANE PROTEIN"/>
    <property type="match status" value="1"/>
</dbReference>
<comment type="subcellular location">
    <subcellularLocation>
        <location evidence="1">Cell membrane</location>
        <topology evidence="1">Multi-pass membrane protein</topology>
    </subcellularLocation>
</comment>
<feature type="transmembrane region" description="Helical" evidence="8">
    <location>
        <begin position="10"/>
        <end position="27"/>
    </location>
</feature>
<dbReference type="PANTHER" id="PTHR33908">
    <property type="entry name" value="MANNOSYLTRANSFERASE YKCB-RELATED"/>
    <property type="match status" value="1"/>
</dbReference>
<evidence type="ECO:0000313" key="10">
    <source>
        <dbReference type="EMBL" id="ADB95774.1"/>
    </source>
</evidence>
<evidence type="ECO:0000256" key="7">
    <source>
        <dbReference type="ARBA" id="ARBA00023136"/>
    </source>
</evidence>
<proteinExistence type="predicted"/>
<keyword evidence="6 8" id="KW-1133">Transmembrane helix</keyword>
<evidence type="ECO:0000256" key="1">
    <source>
        <dbReference type="ARBA" id="ARBA00004651"/>
    </source>
</evidence>
<dbReference type="Pfam" id="PF13231">
    <property type="entry name" value="PMT_2"/>
    <property type="match status" value="1"/>
</dbReference>